<evidence type="ECO:0000313" key="2">
    <source>
        <dbReference type="Proteomes" id="UP001153678"/>
    </source>
</evidence>
<proteinExistence type="predicted"/>
<dbReference type="Proteomes" id="UP001153678">
    <property type="component" value="Unassembled WGS sequence"/>
</dbReference>
<sequence length="50" mass="6135">ILKLVKIKKRLWKAVEVKYDNLIINDPEVWQERECIGGHQVQKRWEMMEL</sequence>
<accession>A0A9W4T5L1</accession>
<comment type="caution">
    <text evidence="1">The sequence shown here is derived from an EMBL/GenBank/DDBJ whole genome shotgun (WGS) entry which is preliminary data.</text>
</comment>
<evidence type="ECO:0000313" key="1">
    <source>
        <dbReference type="EMBL" id="CAI2193389.1"/>
    </source>
</evidence>
<name>A0A9W4T5L1_9GLOM</name>
<feature type="non-terminal residue" evidence="1">
    <location>
        <position position="1"/>
    </location>
</feature>
<protein>
    <submittedName>
        <fullName evidence="1">11946_t:CDS:1</fullName>
    </submittedName>
</protein>
<dbReference type="EMBL" id="CAMKVN010009498">
    <property type="protein sequence ID" value="CAI2193389.1"/>
    <property type="molecule type" value="Genomic_DNA"/>
</dbReference>
<dbReference type="AlphaFoldDB" id="A0A9W4T5L1"/>
<keyword evidence="2" id="KW-1185">Reference proteome</keyword>
<gene>
    <name evidence="1" type="ORF">FWILDA_LOCUS16051</name>
</gene>
<organism evidence="1 2">
    <name type="scientific">Funneliformis geosporum</name>
    <dbReference type="NCBI Taxonomy" id="1117311"/>
    <lineage>
        <taxon>Eukaryota</taxon>
        <taxon>Fungi</taxon>
        <taxon>Fungi incertae sedis</taxon>
        <taxon>Mucoromycota</taxon>
        <taxon>Glomeromycotina</taxon>
        <taxon>Glomeromycetes</taxon>
        <taxon>Glomerales</taxon>
        <taxon>Glomeraceae</taxon>
        <taxon>Funneliformis</taxon>
    </lineage>
</organism>
<reference evidence="1" key="1">
    <citation type="submission" date="2022-08" db="EMBL/GenBank/DDBJ databases">
        <authorList>
            <person name="Kallberg Y."/>
            <person name="Tangrot J."/>
            <person name="Rosling A."/>
        </authorList>
    </citation>
    <scope>NUCLEOTIDE SEQUENCE</scope>
    <source>
        <strain evidence="1">Wild A</strain>
    </source>
</reference>